<dbReference type="AlphaFoldDB" id="A0A6I3SGD1"/>
<dbReference type="RefSeq" id="WP_155474805.1">
    <property type="nucleotide sequence ID" value="NZ_WNKU01000001.1"/>
</dbReference>
<name>A0A6I3SGD1_HELMO</name>
<dbReference type="OrthoDB" id="2085522at2"/>
<proteinExistence type="predicted"/>
<reference evidence="1 2" key="1">
    <citation type="submission" date="2019-11" db="EMBL/GenBank/DDBJ databases">
        <title>Whole-genome sequence of a the green, strictly anaerobic photosynthetic bacterium Heliobacillus mobilis DSM 6151.</title>
        <authorList>
            <person name="Kyndt J.A."/>
            <person name="Meyer T.E."/>
        </authorList>
    </citation>
    <scope>NUCLEOTIDE SEQUENCE [LARGE SCALE GENOMIC DNA]</scope>
    <source>
        <strain evidence="1 2">DSM 6151</strain>
    </source>
</reference>
<dbReference type="EMBL" id="WNKU01000001">
    <property type="protein sequence ID" value="MTV47731.1"/>
    <property type="molecule type" value="Genomic_DNA"/>
</dbReference>
<keyword evidence="2" id="KW-1185">Reference proteome</keyword>
<sequence length="125" mass="14107">MAIQETMIPEAQEWLRRAMQVKNIATINTGVTEGWHVRIRVQAGERFEISGRGTSMFVYITEANGQYLVVEMTNKRAGLVPQRCSEDDIMDYVGIDNRVDAITLATAVRWLGERGLIPKQPQIDA</sequence>
<accession>A0A6I3SGD1</accession>
<protein>
    <submittedName>
        <fullName evidence="1">Uncharacterized protein</fullName>
    </submittedName>
</protein>
<comment type="caution">
    <text evidence="1">The sequence shown here is derived from an EMBL/GenBank/DDBJ whole genome shotgun (WGS) entry which is preliminary data.</text>
</comment>
<evidence type="ECO:0000313" key="2">
    <source>
        <dbReference type="Proteomes" id="UP000430670"/>
    </source>
</evidence>
<dbReference type="Proteomes" id="UP000430670">
    <property type="component" value="Unassembled WGS sequence"/>
</dbReference>
<evidence type="ECO:0000313" key="1">
    <source>
        <dbReference type="EMBL" id="MTV47731.1"/>
    </source>
</evidence>
<gene>
    <name evidence="1" type="ORF">GJ688_01880</name>
</gene>
<organism evidence="1 2">
    <name type="scientific">Heliobacterium mobile</name>
    <name type="common">Heliobacillus mobilis</name>
    <dbReference type="NCBI Taxonomy" id="28064"/>
    <lineage>
        <taxon>Bacteria</taxon>
        <taxon>Bacillati</taxon>
        <taxon>Bacillota</taxon>
        <taxon>Clostridia</taxon>
        <taxon>Eubacteriales</taxon>
        <taxon>Heliobacteriaceae</taxon>
        <taxon>Heliobacterium</taxon>
    </lineage>
</organism>